<sequence>MGLGNVSERRSQPPQVGVSVVILALGTDGTNEDANRNRLWLPLVRRVRQPFQGMWALPGGNLRADRTLEQAAYAALESTTDLHPRYLEQLYTFGGPARSRGGLPMVSIVYWALVGQAEARAFKTGDVNVQWFPEDGLPGLAFDHREIIDYALQRLRTKIEYPLVATRLVGEEFTLAQLHGVYEAITGETIDLANFRRKMLASGQLEGTGRKRREGRHRPAATYRYVPEEDGGDRHGQRDRGNDPNSHDPIRNGSEGVHGNGPDGTGMGNETDNRATHSDGTDPGTDTQPVSQRPAAEDPLAALIPSRR</sequence>
<evidence type="ECO:0000313" key="5">
    <source>
        <dbReference type="Proteomes" id="UP000216444"/>
    </source>
</evidence>
<feature type="compositionally biased region" description="Basic and acidic residues" evidence="1">
    <location>
        <begin position="271"/>
        <end position="280"/>
    </location>
</feature>
<dbReference type="EMBL" id="MWWV01000005">
    <property type="protein sequence ID" value="OZG58081.1"/>
    <property type="molecule type" value="Genomic_DNA"/>
</dbReference>
<gene>
    <name evidence="4" type="ORF">BTIS_0929</name>
</gene>
<name>A0A261FFX6_9BIFI</name>
<dbReference type="CDD" id="cd18873">
    <property type="entry name" value="NUDIX_NadM_like"/>
    <property type="match status" value="1"/>
</dbReference>
<reference evidence="4 5" key="1">
    <citation type="journal article" date="2017" name="BMC Genomics">
        <title>Comparative genomic and phylogenomic analyses of the Bifidobacteriaceae family.</title>
        <authorList>
            <person name="Lugli G.A."/>
            <person name="Milani C."/>
            <person name="Turroni F."/>
            <person name="Duranti S."/>
            <person name="Mancabelli L."/>
            <person name="Mangifesta M."/>
            <person name="Ferrario C."/>
            <person name="Modesto M."/>
            <person name="Mattarelli P."/>
            <person name="Jiri K."/>
            <person name="van Sinderen D."/>
            <person name="Ventura M."/>
        </authorList>
    </citation>
    <scope>NUCLEOTIDE SEQUENCE [LARGE SCALE GENOMIC DNA]</scope>
    <source>
        <strain evidence="4 5">DSM 100201</strain>
    </source>
</reference>
<comment type="caution">
    <text evidence="4">The sequence shown here is derived from an EMBL/GenBank/DDBJ whole genome shotgun (WGS) entry which is preliminary data.</text>
</comment>
<evidence type="ECO:0000256" key="1">
    <source>
        <dbReference type="SAM" id="MobiDB-lite"/>
    </source>
</evidence>
<evidence type="ECO:0000313" key="4">
    <source>
        <dbReference type="EMBL" id="OZG58081.1"/>
    </source>
</evidence>
<dbReference type="AlphaFoldDB" id="A0A261FFX6"/>
<feature type="domain" description="Nudix hydrolase" evidence="2">
    <location>
        <begin position="41"/>
        <end position="149"/>
    </location>
</feature>
<dbReference type="PANTHER" id="PTHR43736">
    <property type="entry name" value="ADP-RIBOSE PYROPHOSPHATASE"/>
    <property type="match status" value="1"/>
</dbReference>
<feature type="domain" description="NrtR DNA-binding winged helix" evidence="3">
    <location>
        <begin position="167"/>
        <end position="224"/>
    </location>
</feature>
<accession>A0A261FFX6</accession>
<feature type="region of interest" description="Disordered" evidence="1">
    <location>
        <begin position="206"/>
        <end position="308"/>
    </location>
</feature>
<dbReference type="Gene3D" id="3.90.79.10">
    <property type="entry name" value="Nucleoside Triphosphate Pyrophosphohydrolase"/>
    <property type="match status" value="1"/>
</dbReference>
<dbReference type="Pfam" id="PF00293">
    <property type="entry name" value="NUDIX"/>
    <property type="match status" value="1"/>
</dbReference>
<dbReference type="InterPro" id="IPR000086">
    <property type="entry name" value="NUDIX_hydrolase_dom"/>
</dbReference>
<evidence type="ECO:0000259" key="3">
    <source>
        <dbReference type="Pfam" id="PF21906"/>
    </source>
</evidence>
<dbReference type="InterPro" id="IPR036390">
    <property type="entry name" value="WH_DNA-bd_sf"/>
</dbReference>
<feature type="compositionally biased region" description="Gly residues" evidence="1">
    <location>
        <begin position="256"/>
        <end position="267"/>
    </location>
</feature>
<dbReference type="InterPro" id="IPR015797">
    <property type="entry name" value="NUDIX_hydrolase-like_dom_sf"/>
</dbReference>
<dbReference type="Pfam" id="PF21906">
    <property type="entry name" value="WHD_NrtR"/>
    <property type="match status" value="1"/>
</dbReference>
<dbReference type="InterPro" id="IPR036388">
    <property type="entry name" value="WH-like_DNA-bd_sf"/>
</dbReference>
<protein>
    <submittedName>
        <fullName evidence="4">ADP-ribose pyrophosphatase</fullName>
    </submittedName>
</protein>
<evidence type="ECO:0000259" key="2">
    <source>
        <dbReference type="Pfam" id="PF00293"/>
    </source>
</evidence>
<keyword evidence="5" id="KW-1185">Reference proteome</keyword>
<organism evidence="4 5">
    <name type="scientific">Bifidobacterium tissieri</name>
    <dbReference type="NCBI Taxonomy" id="1630162"/>
    <lineage>
        <taxon>Bacteria</taxon>
        <taxon>Bacillati</taxon>
        <taxon>Actinomycetota</taxon>
        <taxon>Actinomycetes</taxon>
        <taxon>Bifidobacteriales</taxon>
        <taxon>Bifidobacteriaceae</taxon>
        <taxon>Bifidobacterium</taxon>
    </lineage>
</organism>
<dbReference type="Proteomes" id="UP000216444">
    <property type="component" value="Unassembled WGS sequence"/>
</dbReference>
<dbReference type="Gene3D" id="1.10.10.10">
    <property type="entry name" value="Winged helix-like DNA-binding domain superfamily/Winged helix DNA-binding domain"/>
    <property type="match status" value="1"/>
</dbReference>
<feature type="compositionally biased region" description="Basic residues" evidence="1">
    <location>
        <begin position="210"/>
        <end position="219"/>
    </location>
</feature>
<dbReference type="SUPFAM" id="SSF55811">
    <property type="entry name" value="Nudix"/>
    <property type="match status" value="1"/>
</dbReference>
<proteinExistence type="predicted"/>
<dbReference type="PANTHER" id="PTHR43736:SF4">
    <property type="entry name" value="SLR1690 PROTEIN"/>
    <property type="match status" value="1"/>
</dbReference>
<dbReference type="InterPro" id="IPR054105">
    <property type="entry name" value="WHD_NrtR"/>
</dbReference>
<dbReference type="SUPFAM" id="SSF46785">
    <property type="entry name" value="Winged helix' DNA-binding domain"/>
    <property type="match status" value="1"/>
</dbReference>
<feature type="compositionally biased region" description="Basic and acidic residues" evidence="1">
    <location>
        <begin position="232"/>
        <end position="250"/>
    </location>
</feature>